<dbReference type="Proteomes" id="UP000231276">
    <property type="component" value="Unassembled WGS sequence"/>
</dbReference>
<comment type="caution">
    <text evidence="2">The sequence shown here is derived from an EMBL/GenBank/DDBJ whole genome shotgun (WGS) entry which is preliminary data.</text>
</comment>
<keyword evidence="1" id="KW-0812">Transmembrane</keyword>
<accession>A0A2H0DX78</accession>
<dbReference type="AlphaFoldDB" id="A0A2H0DX78"/>
<keyword evidence="1" id="KW-1133">Transmembrane helix</keyword>
<keyword evidence="1" id="KW-0472">Membrane</keyword>
<feature type="transmembrane region" description="Helical" evidence="1">
    <location>
        <begin position="37"/>
        <end position="57"/>
    </location>
</feature>
<name>A0A2H0DX78_9BACT</name>
<feature type="transmembrane region" description="Helical" evidence="1">
    <location>
        <begin position="12"/>
        <end position="31"/>
    </location>
</feature>
<feature type="transmembrane region" description="Helical" evidence="1">
    <location>
        <begin position="78"/>
        <end position="99"/>
    </location>
</feature>
<dbReference type="EMBL" id="PCTS01000004">
    <property type="protein sequence ID" value="PIP86776.1"/>
    <property type="molecule type" value="Genomic_DNA"/>
</dbReference>
<organism evidence="2 3">
    <name type="scientific">Candidatus Campbellbacteria bacterium CG22_combo_CG10-13_8_21_14_all_43_18</name>
    <dbReference type="NCBI Taxonomy" id="1974530"/>
    <lineage>
        <taxon>Bacteria</taxon>
        <taxon>Candidatus Campbelliibacteriota</taxon>
    </lineage>
</organism>
<evidence type="ECO:0000313" key="3">
    <source>
        <dbReference type="Proteomes" id="UP000231276"/>
    </source>
</evidence>
<sequence>MKFLPKVGPPMWLSTATIIVLLSVMMALAVYTESVGLIIGLGLTVVALMIITEYAATKGVSSWWSGKPETAEARATRFMAWGTIFACLMTATIAVALAIFGRMFYKPEMSALWNPFNTILLKGFHLFFAVLAVRFALGSFRLTRRLHLDWRTPSWGERKFLPSSGGEPPQVRMRYKKPRIIWDDESWPE</sequence>
<evidence type="ECO:0000313" key="2">
    <source>
        <dbReference type="EMBL" id="PIP86776.1"/>
    </source>
</evidence>
<reference evidence="2 3" key="1">
    <citation type="submission" date="2017-09" db="EMBL/GenBank/DDBJ databases">
        <title>Depth-based differentiation of microbial function through sediment-hosted aquifers and enrichment of novel symbionts in the deep terrestrial subsurface.</title>
        <authorList>
            <person name="Probst A.J."/>
            <person name="Ladd B."/>
            <person name="Jarett J.K."/>
            <person name="Geller-Mcgrath D.E."/>
            <person name="Sieber C.M."/>
            <person name="Emerson J.B."/>
            <person name="Anantharaman K."/>
            <person name="Thomas B.C."/>
            <person name="Malmstrom R."/>
            <person name="Stieglmeier M."/>
            <person name="Klingl A."/>
            <person name="Woyke T."/>
            <person name="Ryan C.M."/>
            <person name="Banfield J.F."/>
        </authorList>
    </citation>
    <scope>NUCLEOTIDE SEQUENCE [LARGE SCALE GENOMIC DNA]</scope>
    <source>
        <strain evidence="2">CG22_combo_CG10-13_8_21_14_all_43_18</strain>
    </source>
</reference>
<evidence type="ECO:0000256" key="1">
    <source>
        <dbReference type="SAM" id="Phobius"/>
    </source>
</evidence>
<feature type="transmembrane region" description="Helical" evidence="1">
    <location>
        <begin position="119"/>
        <end position="137"/>
    </location>
</feature>
<proteinExistence type="predicted"/>
<gene>
    <name evidence="2" type="ORF">COW82_00275</name>
</gene>
<protein>
    <submittedName>
        <fullName evidence="2">Uncharacterized protein</fullName>
    </submittedName>
</protein>